<keyword evidence="1" id="KW-0812">Transmembrane</keyword>
<keyword evidence="3" id="KW-1185">Reference proteome</keyword>
<feature type="transmembrane region" description="Helical" evidence="1">
    <location>
        <begin position="173"/>
        <end position="194"/>
    </location>
</feature>
<proteinExistence type="predicted"/>
<evidence type="ECO:0000313" key="2">
    <source>
        <dbReference type="EMBL" id="ABL66063.1"/>
    </source>
</evidence>
<name>A1BI36_CHLPD</name>
<organism evidence="2 3">
    <name type="scientific">Chlorobium phaeobacteroides (strain DSM 266 / SMG 266 / 2430)</name>
    <dbReference type="NCBI Taxonomy" id="290317"/>
    <lineage>
        <taxon>Bacteria</taxon>
        <taxon>Pseudomonadati</taxon>
        <taxon>Chlorobiota</taxon>
        <taxon>Chlorobiia</taxon>
        <taxon>Chlorobiales</taxon>
        <taxon>Chlorobiaceae</taxon>
        <taxon>Chlorobium/Pelodictyon group</taxon>
        <taxon>Chlorobium</taxon>
    </lineage>
</organism>
<protein>
    <submittedName>
        <fullName evidence="2">Uncharacterized protein</fullName>
    </submittedName>
</protein>
<evidence type="ECO:0000256" key="1">
    <source>
        <dbReference type="SAM" id="Phobius"/>
    </source>
</evidence>
<accession>A1BI36</accession>
<keyword evidence="1" id="KW-0472">Membrane</keyword>
<keyword evidence="1" id="KW-1133">Transmembrane helix</keyword>
<dbReference type="Proteomes" id="UP000008701">
    <property type="component" value="Chromosome"/>
</dbReference>
<dbReference type="RefSeq" id="WP_011745865.1">
    <property type="nucleotide sequence ID" value="NC_008639.1"/>
</dbReference>
<dbReference type="AlphaFoldDB" id="A1BI36"/>
<dbReference type="KEGG" id="cph:Cpha266_2051"/>
<evidence type="ECO:0000313" key="3">
    <source>
        <dbReference type="Proteomes" id="UP000008701"/>
    </source>
</evidence>
<gene>
    <name evidence="2" type="ordered locus">Cpha266_2051</name>
</gene>
<sequence>MPLPDDKSFSQLKKSEFHLWFKKAEKAVKEVEYIHAELTMPAVNELRYAGYHVSNYLEDTELLDELNRAVGHCKRAIYDAYEASILYNIKEFRAFKNDYGTVVISEVLADYSDLHYRVTNILEFLRSIDKETKDQHYAACKEHHQELKDIIIKLDSARDELNKKIRIERKKSFFAIAGIALAVLSAVIAFLAYLGCH</sequence>
<dbReference type="EMBL" id="CP000492">
    <property type="protein sequence ID" value="ABL66063.1"/>
    <property type="molecule type" value="Genomic_DNA"/>
</dbReference>
<reference evidence="2 3" key="1">
    <citation type="submission" date="2006-12" db="EMBL/GenBank/DDBJ databases">
        <title>Complete sequence of Chlorobium phaeobacteroides DSM 266.</title>
        <authorList>
            <consortium name="US DOE Joint Genome Institute"/>
            <person name="Copeland A."/>
            <person name="Lucas S."/>
            <person name="Lapidus A."/>
            <person name="Barry K."/>
            <person name="Detter J.C."/>
            <person name="Glavina del Rio T."/>
            <person name="Hammon N."/>
            <person name="Israni S."/>
            <person name="Pitluck S."/>
            <person name="Goltsman E."/>
            <person name="Schmutz J."/>
            <person name="Larimer F."/>
            <person name="Land M."/>
            <person name="Hauser L."/>
            <person name="Mikhailova N."/>
            <person name="Li T."/>
            <person name="Overmann J."/>
            <person name="Bryant D.A."/>
            <person name="Richardson P."/>
        </authorList>
    </citation>
    <scope>NUCLEOTIDE SEQUENCE [LARGE SCALE GENOMIC DNA]</scope>
    <source>
        <strain evidence="2 3">DSM 266</strain>
    </source>
</reference>
<dbReference type="HOGENOM" id="CLU_1381973_0_0_10"/>
<dbReference type="OrthoDB" id="9786044at2"/>